<organism evidence="2 3">
    <name type="scientific">Imshaugia aleurites</name>
    <dbReference type="NCBI Taxonomy" id="172621"/>
    <lineage>
        <taxon>Eukaryota</taxon>
        <taxon>Fungi</taxon>
        <taxon>Dikarya</taxon>
        <taxon>Ascomycota</taxon>
        <taxon>Pezizomycotina</taxon>
        <taxon>Lecanoromycetes</taxon>
        <taxon>OSLEUM clade</taxon>
        <taxon>Lecanoromycetidae</taxon>
        <taxon>Lecanorales</taxon>
        <taxon>Lecanorineae</taxon>
        <taxon>Parmeliaceae</taxon>
        <taxon>Imshaugia</taxon>
    </lineage>
</organism>
<feature type="transmembrane region" description="Helical" evidence="1">
    <location>
        <begin position="361"/>
        <end position="382"/>
    </location>
</feature>
<evidence type="ECO:0000256" key="1">
    <source>
        <dbReference type="SAM" id="Phobius"/>
    </source>
</evidence>
<protein>
    <submittedName>
        <fullName evidence="2">Uncharacterized protein</fullName>
    </submittedName>
</protein>
<keyword evidence="1" id="KW-0812">Transmembrane</keyword>
<proteinExistence type="predicted"/>
<comment type="caution">
    <text evidence="2">The sequence shown here is derived from an EMBL/GenBank/DDBJ whole genome shotgun (WGS) entry which is preliminary data.</text>
</comment>
<dbReference type="Pfam" id="PF11915">
    <property type="entry name" value="DUF3433"/>
    <property type="match status" value="1"/>
</dbReference>
<accession>A0A8H3FC98</accession>
<name>A0A8H3FC98_9LECA</name>
<dbReference type="InterPro" id="IPR021840">
    <property type="entry name" value="DUF3433"/>
</dbReference>
<dbReference type="EMBL" id="CAJPDT010000020">
    <property type="protein sequence ID" value="CAF9918171.1"/>
    <property type="molecule type" value="Genomic_DNA"/>
</dbReference>
<evidence type="ECO:0000313" key="2">
    <source>
        <dbReference type="EMBL" id="CAF9918171.1"/>
    </source>
</evidence>
<evidence type="ECO:0000313" key="3">
    <source>
        <dbReference type="Proteomes" id="UP000664534"/>
    </source>
</evidence>
<dbReference type="OrthoDB" id="5332281at2759"/>
<dbReference type="Proteomes" id="UP000664534">
    <property type="component" value="Unassembled WGS sequence"/>
</dbReference>
<keyword evidence="1" id="KW-0472">Membrane</keyword>
<reference evidence="2" key="1">
    <citation type="submission" date="2021-03" db="EMBL/GenBank/DDBJ databases">
        <authorList>
            <person name="Tagirdzhanova G."/>
        </authorList>
    </citation>
    <scope>NUCLEOTIDE SEQUENCE</scope>
</reference>
<feature type="transmembrane region" description="Helical" evidence="1">
    <location>
        <begin position="499"/>
        <end position="523"/>
    </location>
</feature>
<keyword evidence="1" id="KW-1133">Transmembrane helix</keyword>
<dbReference type="AlphaFoldDB" id="A0A8H3FC98"/>
<feature type="transmembrane region" description="Helical" evidence="1">
    <location>
        <begin position="552"/>
        <end position="573"/>
    </location>
</feature>
<dbReference type="PANTHER" id="PTHR37544:SF1">
    <property type="entry name" value="PHOSPHORIBOSYLAMINOIMIDAZOLE-SUCCINOCARBOXAMIDE SYNTHASE"/>
    <property type="match status" value="1"/>
</dbReference>
<gene>
    <name evidence="2" type="ORF">IMSHALPRED_004228</name>
</gene>
<sequence length="1100" mass="118275">MVWAPRSPETITVGHTDPRPTIFSTGLFVLSPTSMTSIDATLIATTQFGPYNGATIQDLPANPWYIYYGILENGLGYPNGTSNNAAFQSLEPRSDIPRNAMINATVSAFFPELDCEVANIDHNLTTNVGVNASGPALGVVLDSGSCTASTSKGLCDPQTQNCPSQAFIYDMYTLNGLSSNDDCLIASDDAYIFFVLADVRYQQNASSGNPSSQEVSITNISGLVCKPSYSIGPGQLVLNPALAGTEAGASISRSGSSLSTTQPGLSNLYLTNVWYETLGAIDGLYNDVTDVDEALFQFMADANNHSGIEVLLDPSAQSAAATAVFTAVMTQFAREYLLTPANITLEAVITYNEDRLHVRGLSVWLIIVGLVVLIFAAVVVLLNKPHNVVPRNPDSIAAMSTILASSDSIKDLFRRTGHLSDKALHQYLSSNSYQTVFPPSTELFMIARQEASDWPLPRSRLSKVMQKSTQGPPRNAEIDRGHSMSLPSEGLASRWWRPFVLGLPFVLITLTLPMATIIILEIIQRYSNIHDGLVDIPEAVISADALSNYLPAAFMMAVSIMFNSVDFTVTIFAPYSALAKGNSPACRSVLSNSLGKVSAFRLFQAITLHHWAAFFSTSAAFVGSFLTIVVSGLYISNGVPGSSGVSVQQVDQFNLNWTNSVNNNSIAGSMFALVEKFNLSYPKFTYDELALPTVQVSDQNKAAQNMLQVQLPAARGTLNCTVVPWQGITVSTSNIGSGGQANVTVEAPLPANCLFEGPGGDSPSITFNNDFPMSLLQPTSNKSYGGIVLDLHVAPSFGDSLGFQSYGDGAMSSEPDNPRGCPSLGFIFGYFTVGDDTNTNVTALICSQLVEEVQTETHFLLPSLDLDPSNPPIPDESTVKYLANQTDARPYRIQVAFDSEVTAYNSTSAFLPGSPAVVDPFFQALLYGQEYVDPASLVGSGNTDRLINAINHIYRKYMAQALNIYMRHNLSSADRITTDAMLINPNSYRLAQDESVKIVLQVLLAVMFACGAAAYLLTDTKGVLPHSPTSIAGLASLVAGSELVDGDLVPRGSEWMSDKELRREGVFRGKLFGLGWWENAEEGKGGRRFGIGVGKAEGRM</sequence>
<feature type="transmembrane region" description="Helical" evidence="1">
    <location>
        <begin position="611"/>
        <end position="635"/>
    </location>
</feature>
<keyword evidence="3" id="KW-1185">Reference proteome</keyword>
<dbReference type="PANTHER" id="PTHR37544">
    <property type="entry name" value="SPRAY-RELATED"/>
    <property type="match status" value="1"/>
</dbReference>